<keyword evidence="1" id="KW-1133">Transmembrane helix</keyword>
<evidence type="ECO:0000313" key="3">
    <source>
        <dbReference type="EMBL" id="AZV41734.1"/>
    </source>
</evidence>
<dbReference type="InterPro" id="IPR009589">
    <property type="entry name" value="PH_YyaB-like"/>
</dbReference>
<name>A0A3T0KN76_9BACI</name>
<feature type="transmembrane region" description="Helical" evidence="1">
    <location>
        <begin position="9"/>
        <end position="27"/>
    </location>
</feature>
<evidence type="ECO:0000259" key="2">
    <source>
        <dbReference type="Pfam" id="PF06713"/>
    </source>
</evidence>
<organism evidence="3 4">
    <name type="scientific">Peribacillus asahii</name>
    <dbReference type="NCBI Taxonomy" id="228899"/>
    <lineage>
        <taxon>Bacteria</taxon>
        <taxon>Bacillati</taxon>
        <taxon>Bacillota</taxon>
        <taxon>Bacilli</taxon>
        <taxon>Bacillales</taxon>
        <taxon>Bacillaceae</taxon>
        <taxon>Peribacillus</taxon>
    </lineage>
</organism>
<dbReference type="GO" id="GO:0030153">
    <property type="term" value="P:bacteriocin immunity"/>
    <property type="evidence" value="ECO:0007669"/>
    <property type="project" value="InterPro"/>
</dbReference>
<dbReference type="EMBL" id="CP026095">
    <property type="protein sequence ID" value="AZV41734.1"/>
    <property type="molecule type" value="Genomic_DNA"/>
</dbReference>
<feature type="domain" description="Uncharacterized protein YyaB-like PH" evidence="2">
    <location>
        <begin position="56"/>
        <end position="129"/>
    </location>
</feature>
<dbReference type="Proteomes" id="UP000283095">
    <property type="component" value="Chromosome"/>
</dbReference>
<dbReference type="KEGG" id="pasa:BAOM_1123"/>
<evidence type="ECO:0000256" key="1">
    <source>
        <dbReference type="SAM" id="Phobius"/>
    </source>
</evidence>
<gene>
    <name evidence="3" type="ORF">BAOM_1123</name>
</gene>
<feature type="transmembrane region" description="Helical" evidence="1">
    <location>
        <begin position="33"/>
        <end position="56"/>
    </location>
</feature>
<dbReference type="RefSeq" id="WP_164853132.1">
    <property type="nucleotide sequence ID" value="NZ_CP026095.1"/>
</dbReference>
<dbReference type="AlphaFoldDB" id="A0A3T0KN76"/>
<keyword evidence="1" id="KW-0472">Membrane</keyword>
<dbReference type="Pfam" id="PF06713">
    <property type="entry name" value="bPH_4"/>
    <property type="match status" value="1"/>
</dbReference>
<keyword evidence="1" id="KW-0812">Transmembrane</keyword>
<protein>
    <recommendedName>
        <fullName evidence="2">Uncharacterized protein YyaB-like PH domain-containing protein</fullName>
    </recommendedName>
</protein>
<sequence length="138" mass="16217">MEFSSKRDMWMGLIIWALIGVFIWIFYESTFIEFNLAGIIVMTIMVGLLLSIWFCTHYKIEQGILKISCGPIKKSITIEDIQSIRLTVNPFTAPALSMYRIEINYWKYKTISISPINQERFIKELQKLNPKIRIMSNE</sequence>
<accession>A0A3T0KN76</accession>
<evidence type="ECO:0000313" key="4">
    <source>
        <dbReference type="Proteomes" id="UP000283095"/>
    </source>
</evidence>
<proteinExistence type="predicted"/>
<reference evidence="3 4" key="1">
    <citation type="submission" date="2018-01" db="EMBL/GenBank/DDBJ databases">
        <title>Bacillus asahii Genome sequencing and assembly.</title>
        <authorList>
            <person name="Jiang H."/>
            <person name="Feng Y."/>
            <person name="Zhao F."/>
            <person name="Lin X."/>
        </authorList>
    </citation>
    <scope>NUCLEOTIDE SEQUENCE [LARGE SCALE GENOMIC DNA]</scope>
    <source>
        <strain evidence="3 4">OM18</strain>
    </source>
</reference>